<feature type="domain" description="Retrotransposon gag" evidence="2">
    <location>
        <begin position="158"/>
        <end position="250"/>
    </location>
</feature>
<sequence>MTRKNPGTLADFEPEIEARARRIHGQTLRNKRKKQQEQANSEETTSVTTEELTDSSQNPTVSESTSTNTPRANPTPNEPMGDQTIRELAPAPTVQQPLCITFPQGETPFQLKTGLIHLLLTFHGLPSESPHKHLYEFNLVCSSMKPHGVSEDQIKLRAFPFSLSGIAKECLFYLPPNSITTWTQLNRIFLDRFFPAAKASEIRRSIIGIKQEHEETLYEYWERFKKLCASCSQHGLSEHTLLQCFYEGLLPLEMRMVDAAGGGAFVNMALNTARGLISTMATNSQQFSSEPSRRVHEVSTVSLENKIDQLTNIVNSLVAGKIETSRVCGICTTS</sequence>
<feature type="compositionally biased region" description="Basic residues" evidence="1">
    <location>
        <begin position="21"/>
        <end position="34"/>
    </location>
</feature>
<feature type="region of interest" description="Disordered" evidence="1">
    <location>
        <begin position="1"/>
        <end position="83"/>
    </location>
</feature>
<accession>A0ABR2R942</accession>
<dbReference type="InterPro" id="IPR005162">
    <property type="entry name" value="Retrotrans_gag_dom"/>
</dbReference>
<dbReference type="PANTHER" id="PTHR33223:SF11">
    <property type="entry name" value="ELEMENT PROTEIN, PUTATIVE-RELATED"/>
    <property type="match status" value="1"/>
</dbReference>
<organism evidence="3 4">
    <name type="scientific">Hibiscus sabdariffa</name>
    <name type="common">roselle</name>
    <dbReference type="NCBI Taxonomy" id="183260"/>
    <lineage>
        <taxon>Eukaryota</taxon>
        <taxon>Viridiplantae</taxon>
        <taxon>Streptophyta</taxon>
        <taxon>Embryophyta</taxon>
        <taxon>Tracheophyta</taxon>
        <taxon>Spermatophyta</taxon>
        <taxon>Magnoliopsida</taxon>
        <taxon>eudicotyledons</taxon>
        <taxon>Gunneridae</taxon>
        <taxon>Pentapetalae</taxon>
        <taxon>rosids</taxon>
        <taxon>malvids</taxon>
        <taxon>Malvales</taxon>
        <taxon>Malvaceae</taxon>
        <taxon>Malvoideae</taxon>
        <taxon>Hibiscus</taxon>
    </lineage>
</organism>
<protein>
    <recommendedName>
        <fullName evidence="2">Retrotransposon gag domain-containing protein</fullName>
    </recommendedName>
</protein>
<evidence type="ECO:0000259" key="2">
    <source>
        <dbReference type="Pfam" id="PF03732"/>
    </source>
</evidence>
<comment type="caution">
    <text evidence="3">The sequence shown here is derived from an EMBL/GenBank/DDBJ whole genome shotgun (WGS) entry which is preliminary data.</text>
</comment>
<gene>
    <name evidence="3" type="ORF">V6N11_036009</name>
</gene>
<proteinExistence type="predicted"/>
<evidence type="ECO:0000313" key="3">
    <source>
        <dbReference type="EMBL" id="KAK9009477.1"/>
    </source>
</evidence>
<dbReference type="Pfam" id="PF03732">
    <property type="entry name" value="Retrotrans_gag"/>
    <property type="match status" value="1"/>
</dbReference>
<keyword evidence="4" id="KW-1185">Reference proteome</keyword>
<dbReference type="EMBL" id="JBBPBN010000024">
    <property type="protein sequence ID" value="KAK9009477.1"/>
    <property type="molecule type" value="Genomic_DNA"/>
</dbReference>
<dbReference type="PANTHER" id="PTHR33223">
    <property type="entry name" value="CCHC-TYPE DOMAIN-CONTAINING PROTEIN"/>
    <property type="match status" value="1"/>
</dbReference>
<evidence type="ECO:0000256" key="1">
    <source>
        <dbReference type="SAM" id="MobiDB-lite"/>
    </source>
</evidence>
<feature type="compositionally biased region" description="Low complexity" evidence="1">
    <location>
        <begin position="41"/>
        <end position="56"/>
    </location>
</feature>
<dbReference type="Proteomes" id="UP001396334">
    <property type="component" value="Unassembled WGS sequence"/>
</dbReference>
<reference evidence="3 4" key="1">
    <citation type="journal article" date="2024" name="G3 (Bethesda)">
        <title>Genome assembly of Hibiscus sabdariffa L. provides insights into metabolisms of medicinal natural products.</title>
        <authorList>
            <person name="Kim T."/>
        </authorList>
    </citation>
    <scope>NUCLEOTIDE SEQUENCE [LARGE SCALE GENOMIC DNA]</scope>
    <source>
        <strain evidence="3">TK-2024</strain>
        <tissue evidence="3">Old leaves</tissue>
    </source>
</reference>
<name>A0ABR2R942_9ROSI</name>
<evidence type="ECO:0000313" key="4">
    <source>
        <dbReference type="Proteomes" id="UP001396334"/>
    </source>
</evidence>
<feature type="compositionally biased region" description="Polar residues" evidence="1">
    <location>
        <begin position="57"/>
        <end position="75"/>
    </location>
</feature>